<organism evidence="2 3">
    <name type="scientific">Metarhizium robertsii</name>
    <dbReference type="NCBI Taxonomy" id="568076"/>
    <lineage>
        <taxon>Eukaryota</taxon>
        <taxon>Fungi</taxon>
        <taxon>Dikarya</taxon>
        <taxon>Ascomycota</taxon>
        <taxon>Pezizomycotina</taxon>
        <taxon>Sordariomycetes</taxon>
        <taxon>Hypocreomycetidae</taxon>
        <taxon>Hypocreales</taxon>
        <taxon>Clavicipitaceae</taxon>
        <taxon>Metarhizium</taxon>
    </lineage>
</organism>
<gene>
    <name evidence="2" type="ORF">X797_007009</name>
</gene>
<dbReference type="OrthoDB" id="3944408at2759"/>
<protein>
    <submittedName>
        <fullName evidence="2">Uncharacterized protein</fullName>
    </submittedName>
</protein>
<evidence type="ECO:0000313" key="3">
    <source>
        <dbReference type="Proteomes" id="UP000030151"/>
    </source>
</evidence>
<evidence type="ECO:0000313" key="2">
    <source>
        <dbReference type="EMBL" id="EXU99880.1"/>
    </source>
</evidence>
<comment type="caution">
    <text evidence="2">The sequence shown here is derived from an EMBL/GenBank/DDBJ whole genome shotgun (WGS) entry which is preliminary data.</text>
</comment>
<accession>A0A014N2K1</accession>
<name>A0A014N2K1_9HYPO</name>
<sequence>MSPNSDNAMARFLFAILKQKNLKDVRLCSKLSLSCIDWNQVAQDPVLLQPITNGHAARMRYSRFRATVTGHEPQKRGRHGEKDRVSKPSKRDHASKKDAIIKSESGVSLASLAQYSPASLPSPYLGDNDDLNARFLTPCSDDMMSIRPAVIEKRRHRDSNAFSPMMDNNSDFFTDSGSLTNSPAFSAFDAAYDLGSYSTAAVDFQSHDPSDLSGPQSVLDCGQEWNERFHDPQLF</sequence>
<dbReference type="AlphaFoldDB" id="A0A014N2K1"/>
<proteinExistence type="predicted"/>
<evidence type="ECO:0000256" key="1">
    <source>
        <dbReference type="SAM" id="MobiDB-lite"/>
    </source>
</evidence>
<dbReference type="HOGENOM" id="CLU_087046_0_0_1"/>
<dbReference type="EMBL" id="JELW01000016">
    <property type="protein sequence ID" value="EXU99880.1"/>
    <property type="molecule type" value="Genomic_DNA"/>
</dbReference>
<feature type="compositionally biased region" description="Basic and acidic residues" evidence="1">
    <location>
        <begin position="72"/>
        <end position="98"/>
    </location>
</feature>
<feature type="region of interest" description="Disordered" evidence="1">
    <location>
        <begin position="65"/>
        <end position="98"/>
    </location>
</feature>
<reference evidence="2 3" key="1">
    <citation type="submission" date="2014-02" db="EMBL/GenBank/DDBJ databases">
        <title>The genome sequence of the entomopathogenic fungus Metarhizium robertsii ARSEF 2575.</title>
        <authorList>
            <person name="Giuliano Garisto Donzelli B."/>
            <person name="Roe B.A."/>
            <person name="Macmil S.L."/>
            <person name="Krasnoff S.B."/>
            <person name="Gibson D.M."/>
        </authorList>
    </citation>
    <scope>NUCLEOTIDE SEQUENCE [LARGE SCALE GENOMIC DNA]</scope>
    <source>
        <strain evidence="2 3">ARSEF 2575</strain>
    </source>
</reference>
<dbReference type="eggNOG" id="ENOG502QU1R">
    <property type="taxonomic scope" value="Eukaryota"/>
</dbReference>
<dbReference type="Proteomes" id="UP000030151">
    <property type="component" value="Unassembled WGS sequence"/>
</dbReference>